<keyword evidence="5 7" id="KW-0057">Aromatic amino acid biosynthesis</keyword>
<dbReference type="InterPro" id="IPR001986">
    <property type="entry name" value="Enolpyruvate_Tfrase_dom"/>
</dbReference>
<feature type="binding site" evidence="7">
    <location>
        <position position="32"/>
    </location>
    <ligand>
        <name>3-phosphoshikimate</name>
        <dbReference type="ChEBI" id="CHEBI:145989"/>
    </ligand>
</feature>
<comment type="similarity">
    <text evidence="2 7">Belongs to the EPSP synthase family.</text>
</comment>
<feature type="binding site" evidence="7">
    <location>
        <position position="389"/>
    </location>
    <ligand>
        <name>phosphoenolpyruvate</name>
        <dbReference type="ChEBI" id="CHEBI:58702"/>
    </ligand>
</feature>
<dbReference type="GO" id="GO:0009073">
    <property type="term" value="P:aromatic amino acid family biosynthetic process"/>
    <property type="evidence" value="ECO:0007669"/>
    <property type="project" value="UniProtKB-KW"/>
</dbReference>
<feature type="binding site" evidence="7">
    <location>
        <position position="31"/>
    </location>
    <ligand>
        <name>phosphoenolpyruvate</name>
        <dbReference type="ChEBI" id="CHEBI:58702"/>
    </ligand>
</feature>
<dbReference type="RefSeq" id="WP_183720966.1">
    <property type="nucleotide sequence ID" value="NZ_JACHGO010000007.1"/>
</dbReference>
<dbReference type="Gene3D" id="3.65.10.10">
    <property type="entry name" value="Enolpyruvate transferase domain"/>
    <property type="match status" value="2"/>
</dbReference>
<comment type="function">
    <text evidence="7">Catalyzes the transfer of the enolpyruvyl moiety of phosphoenolpyruvate (PEP) to the 5-hydroxyl of shikimate-3-phosphate (S3P) to produce enolpyruvyl shikimate-3-phosphate and inorganic phosphate.</text>
</comment>
<dbReference type="InterPro" id="IPR036968">
    <property type="entry name" value="Enolpyruvate_Tfrase_sf"/>
</dbReference>
<organism evidence="9 10">
    <name type="scientific">Desulfovibrio intestinalis</name>
    <dbReference type="NCBI Taxonomy" id="58621"/>
    <lineage>
        <taxon>Bacteria</taxon>
        <taxon>Pseudomonadati</taxon>
        <taxon>Thermodesulfobacteriota</taxon>
        <taxon>Desulfovibrionia</taxon>
        <taxon>Desulfovibrionales</taxon>
        <taxon>Desulfovibrionaceae</taxon>
        <taxon>Desulfovibrio</taxon>
    </lineage>
</organism>
<comment type="pathway">
    <text evidence="1 7">Metabolic intermediate biosynthesis; chorismate biosynthesis; chorismate from D-erythrose 4-phosphate and phosphoenolpyruvate: step 6/7.</text>
</comment>
<feature type="binding site" evidence="7">
    <location>
        <position position="112"/>
    </location>
    <ligand>
        <name>phosphoenolpyruvate</name>
        <dbReference type="ChEBI" id="CHEBI:58702"/>
    </ligand>
</feature>
<feature type="binding site" evidence="7">
    <location>
        <position position="192"/>
    </location>
    <ligand>
        <name>3-phosphoshikimate</name>
        <dbReference type="ChEBI" id="CHEBI:145989"/>
    </ligand>
</feature>
<dbReference type="InterPro" id="IPR006264">
    <property type="entry name" value="EPSP_synthase"/>
</dbReference>
<feature type="domain" description="Enolpyruvate transferase" evidence="8">
    <location>
        <begin position="269"/>
        <end position="479"/>
    </location>
</feature>
<dbReference type="GO" id="GO:0005737">
    <property type="term" value="C:cytoplasm"/>
    <property type="evidence" value="ECO:0007669"/>
    <property type="project" value="UniProtKB-SubCell"/>
</dbReference>
<dbReference type="GO" id="GO:0008652">
    <property type="term" value="P:amino acid biosynthetic process"/>
    <property type="evidence" value="ECO:0007669"/>
    <property type="project" value="UniProtKB-KW"/>
</dbReference>
<dbReference type="GO" id="GO:0003866">
    <property type="term" value="F:3-phosphoshikimate 1-carboxyvinyltransferase activity"/>
    <property type="evidence" value="ECO:0007669"/>
    <property type="project" value="UniProtKB-UniRule"/>
</dbReference>
<feature type="active site" description="Proton acceptor" evidence="7">
    <location>
        <position position="358"/>
    </location>
</feature>
<dbReference type="GO" id="GO:0009423">
    <property type="term" value="P:chorismate biosynthetic process"/>
    <property type="evidence" value="ECO:0007669"/>
    <property type="project" value="UniProtKB-UniRule"/>
</dbReference>
<keyword evidence="7" id="KW-0963">Cytoplasm</keyword>
<feature type="binding site" evidence="7">
    <location>
        <position position="36"/>
    </location>
    <ligand>
        <name>3-phosphoshikimate</name>
        <dbReference type="ChEBI" id="CHEBI:145989"/>
    </ligand>
</feature>
<feature type="binding site" evidence="7">
    <location>
        <position position="192"/>
    </location>
    <ligand>
        <name>phosphoenolpyruvate</name>
        <dbReference type="ChEBI" id="CHEBI:58702"/>
    </ligand>
</feature>
<comment type="subcellular location">
    <subcellularLocation>
        <location evidence="7">Cytoplasm</location>
    </subcellularLocation>
</comment>
<dbReference type="InterPro" id="IPR013792">
    <property type="entry name" value="RNA3'P_cycl/enolpyr_Trfase_a/b"/>
</dbReference>
<evidence type="ECO:0000313" key="9">
    <source>
        <dbReference type="EMBL" id="MBB5144290.1"/>
    </source>
</evidence>
<dbReference type="Pfam" id="PF00275">
    <property type="entry name" value="EPSP_synthase"/>
    <property type="match status" value="2"/>
</dbReference>
<dbReference type="EMBL" id="JACHGO010000007">
    <property type="protein sequence ID" value="MBB5144290.1"/>
    <property type="molecule type" value="Genomic_DNA"/>
</dbReference>
<evidence type="ECO:0000313" key="10">
    <source>
        <dbReference type="Proteomes" id="UP000539075"/>
    </source>
</evidence>
<keyword evidence="3 7" id="KW-0028">Amino-acid biosynthesis</keyword>
<feature type="binding site" evidence="7">
    <location>
        <position position="385"/>
    </location>
    <ligand>
        <name>3-phosphoshikimate</name>
        <dbReference type="ChEBI" id="CHEBI:145989"/>
    </ligand>
</feature>
<gene>
    <name evidence="7" type="primary">aroA</name>
    <name evidence="9" type="ORF">HNQ38_002401</name>
</gene>
<sequence>MSQTKDTVAVANNVSATGAVETVAVTAPASKSVSHRYLMGAALAHGTSIVRHTLESRDLERTRAILCAAGATMEELPESTASSGAWRVTGMNGRPSGGTAAAPLSCDVEESGTTCRLLTAVLAAGHGVFRIHGAGRMHERPIAELTNALATLGTKTAFEEKPDCPPCVITADGLDPALCNGMVELGMDISSQYFSGLLLAAPMGPAPLTLSLGGQKAVSWPYVGLTLQCLTDYGIKFEVHTRQTPEAQWSTLPDGAWRQLAEARPGCLRVTVHPGHYRAGEYTVEGDWSGASYLLAAGALGRRPVRVEGLRADSLQGDRAMLEILQKMGAQVRVEPQAVTVSPSRLHGVELDMGHCPDLVPTVAMLAAFAQGSTRIRNVAHLRHKESDRIKAPAIELAKTGVIVDELSDGMLINGLGGRNNGKPNHPVLPEGQNLSSHNDHRIAMSLALLDLCQPEATVRSRLDDPSVVSKSFPQFWNIWEKLA</sequence>
<dbReference type="PANTHER" id="PTHR21090">
    <property type="entry name" value="AROM/DEHYDROQUINATE SYNTHASE"/>
    <property type="match status" value="1"/>
</dbReference>
<evidence type="ECO:0000256" key="4">
    <source>
        <dbReference type="ARBA" id="ARBA00022679"/>
    </source>
</evidence>
<feature type="binding site" evidence="7">
    <location>
        <position position="442"/>
    </location>
    <ligand>
        <name>phosphoenolpyruvate</name>
        <dbReference type="ChEBI" id="CHEBI:58702"/>
    </ligand>
</feature>
<feature type="binding site" evidence="7">
    <location>
        <position position="140"/>
    </location>
    <ligand>
        <name>phosphoenolpyruvate</name>
        <dbReference type="ChEBI" id="CHEBI:58702"/>
    </ligand>
</feature>
<protein>
    <recommendedName>
        <fullName evidence="7">3-phosphoshikimate 1-carboxyvinyltransferase</fullName>
        <ecNumber evidence="7">2.5.1.19</ecNumber>
    </recommendedName>
    <alternativeName>
        <fullName evidence="7">5-enolpyruvylshikimate-3-phosphate synthase</fullName>
        <shortName evidence="7">EPSP synthase</shortName>
        <shortName evidence="7">EPSPS</shortName>
    </alternativeName>
</protein>
<feature type="binding site" evidence="7">
    <location>
        <position position="358"/>
    </location>
    <ligand>
        <name>3-phosphoshikimate</name>
        <dbReference type="ChEBI" id="CHEBI:145989"/>
    </ligand>
</feature>
<proteinExistence type="inferred from homology"/>
<feature type="binding site" evidence="7">
    <location>
        <position position="219"/>
    </location>
    <ligand>
        <name>3-phosphoshikimate</name>
        <dbReference type="ChEBI" id="CHEBI:145989"/>
    </ligand>
</feature>
<comment type="subunit">
    <text evidence="7">Monomer.</text>
</comment>
<evidence type="ECO:0000259" key="8">
    <source>
        <dbReference type="Pfam" id="PF00275"/>
    </source>
</evidence>
<name>A0A7W8FGY1_9BACT</name>
<evidence type="ECO:0000256" key="5">
    <source>
        <dbReference type="ARBA" id="ARBA00023141"/>
    </source>
</evidence>
<accession>A0A7W8FGY1</accession>
<evidence type="ECO:0000256" key="1">
    <source>
        <dbReference type="ARBA" id="ARBA00004811"/>
    </source>
</evidence>
<dbReference type="EC" id="2.5.1.19" evidence="7"/>
<dbReference type="PIRSF" id="PIRSF000505">
    <property type="entry name" value="EPSPS"/>
    <property type="match status" value="1"/>
</dbReference>
<reference evidence="9 10" key="1">
    <citation type="submission" date="2020-08" db="EMBL/GenBank/DDBJ databases">
        <title>Genomic Encyclopedia of Type Strains, Phase IV (KMG-IV): sequencing the most valuable type-strain genomes for metagenomic binning, comparative biology and taxonomic classification.</title>
        <authorList>
            <person name="Goeker M."/>
        </authorList>
    </citation>
    <scope>NUCLEOTIDE SEQUENCE [LARGE SCALE GENOMIC DNA]</scope>
    <source>
        <strain evidence="9 10">DSM 11275</strain>
    </source>
</reference>
<comment type="caution">
    <text evidence="7">Lacks conserved residue(s) required for the propagation of feature annotation.</text>
</comment>
<keyword evidence="10" id="KW-1185">Reference proteome</keyword>
<keyword evidence="4 7" id="KW-0808">Transferase</keyword>
<dbReference type="UniPathway" id="UPA00053">
    <property type="reaction ID" value="UER00089"/>
</dbReference>
<feature type="binding site" evidence="7">
    <location>
        <position position="190"/>
    </location>
    <ligand>
        <name>3-phosphoshikimate</name>
        <dbReference type="ChEBI" id="CHEBI:145989"/>
    </ligand>
</feature>
<feature type="binding site" evidence="7">
    <location>
        <position position="191"/>
    </location>
    <ligand>
        <name>3-phosphoshikimate</name>
        <dbReference type="ChEBI" id="CHEBI:145989"/>
    </ligand>
</feature>
<comment type="catalytic activity">
    <reaction evidence="6">
        <text>3-phosphoshikimate + phosphoenolpyruvate = 5-O-(1-carboxyvinyl)-3-phosphoshikimate + phosphate</text>
        <dbReference type="Rhea" id="RHEA:21256"/>
        <dbReference type="ChEBI" id="CHEBI:43474"/>
        <dbReference type="ChEBI" id="CHEBI:57701"/>
        <dbReference type="ChEBI" id="CHEBI:58702"/>
        <dbReference type="ChEBI" id="CHEBI:145989"/>
        <dbReference type="EC" id="2.5.1.19"/>
    </reaction>
    <physiologicalReaction direction="left-to-right" evidence="6">
        <dbReference type="Rhea" id="RHEA:21257"/>
    </physiologicalReaction>
</comment>
<evidence type="ECO:0000256" key="6">
    <source>
        <dbReference type="ARBA" id="ARBA00044633"/>
    </source>
</evidence>
<dbReference type="SUPFAM" id="SSF55205">
    <property type="entry name" value="EPT/RTPC-like"/>
    <property type="match status" value="1"/>
</dbReference>
<dbReference type="PANTHER" id="PTHR21090:SF5">
    <property type="entry name" value="PENTAFUNCTIONAL AROM POLYPEPTIDE"/>
    <property type="match status" value="1"/>
</dbReference>
<comment type="caution">
    <text evidence="9">The sequence shown here is derived from an EMBL/GenBank/DDBJ whole genome shotgun (WGS) entry which is preliminary data.</text>
</comment>
<dbReference type="AlphaFoldDB" id="A0A7W8FGY1"/>
<evidence type="ECO:0000256" key="7">
    <source>
        <dbReference type="HAMAP-Rule" id="MF_00210"/>
    </source>
</evidence>
<feature type="binding site" evidence="7">
    <location>
        <position position="31"/>
    </location>
    <ligand>
        <name>3-phosphoshikimate</name>
        <dbReference type="ChEBI" id="CHEBI:145989"/>
    </ligand>
</feature>
<dbReference type="HAMAP" id="MF_00210">
    <property type="entry name" value="EPSP_synth"/>
    <property type="match status" value="1"/>
</dbReference>
<evidence type="ECO:0000256" key="2">
    <source>
        <dbReference type="ARBA" id="ARBA00009948"/>
    </source>
</evidence>
<feature type="domain" description="Enolpyruvate transferase" evidence="8">
    <location>
        <begin position="24"/>
        <end position="243"/>
    </location>
</feature>
<feature type="binding site" evidence="7">
    <location>
        <position position="471"/>
    </location>
    <ligand>
        <name>phosphoenolpyruvate</name>
        <dbReference type="ChEBI" id="CHEBI:58702"/>
    </ligand>
</feature>
<evidence type="ECO:0000256" key="3">
    <source>
        <dbReference type="ARBA" id="ARBA00022605"/>
    </source>
</evidence>
<dbReference type="Proteomes" id="UP000539075">
    <property type="component" value="Unassembled WGS sequence"/>
</dbReference>
<dbReference type="CDD" id="cd01556">
    <property type="entry name" value="EPSP_synthase"/>
    <property type="match status" value="1"/>
</dbReference>